<dbReference type="CDD" id="cd13665">
    <property type="entry name" value="PBP2_TRAP_Dctp3_4"/>
    <property type="match status" value="1"/>
</dbReference>
<protein>
    <submittedName>
        <fullName evidence="2">C4-dicarboxylate ABC transporter substrate-binding protein</fullName>
    </submittedName>
</protein>
<evidence type="ECO:0000313" key="3">
    <source>
        <dbReference type="Proteomes" id="UP000235346"/>
    </source>
</evidence>
<reference evidence="2 3" key="1">
    <citation type="submission" date="2018-01" db="EMBL/GenBank/DDBJ databases">
        <title>Halomonas endophytica sp. nov., isolated from storage liquid in the stems of Populus euphratica.</title>
        <authorList>
            <person name="Chen C."/>
        </authorList>
    </citation>
    <scope>NUCLEOTIDE SEQUENCE [LARGE SCALE GENOMIC DNA]</scope>
    <source>
        <strain evidence="2 3">DSM 26881</strain>
    </source>
</reference>
<organism evidence="2 3">
    <name type="scientific">Halomonas heilongjiangensis</name>
    <dbReference type="NCBI Taxonomy" id="1387883"/>
    <lineage>
        <taxon>Bacteria</taxon>
        <taxon>Pseudomonadati</taxon>
        <taxon>Pseudomonadota</taxon>
        <taxon>Gammaproteobacteria</taxon>
        <taxon>Oceanospirillales</taxon>
        <taxon>Halomonadaceae</taxon>
        <taxon>Halomonas</taxon>
    </lineage>
</organism>
<proteinExistence type="predicted"/>
<dbReference type="PANTHER" id="PTHR33376:SF15">
    <property type="entry name" value="BLL6794 PROTEIN"/>
    <property type="match status" value="1"/>
</dbReference>
<name>A0A2N7TGZ0_9GAMM</name>
<dbReference type="GO" id="GO:0055085">
    <property type="term" value="P:transmembrane transport"/>
    <property type="evidence" value="ECO:0007669"/>
    <property type="project" value="InterPro"/>
</dbReference>
<keyword evidence="1" id="KW-0732">Signal</keyword>
<gene>
    <name evidence="2" type="ORF">C1H66_19100</name>
</gene>
<dbReference type="Proteomes" id="UP000235346">
    <property type="component" value="Unassembled WGS sequence"/>
</dbReference>
<dbReference type="NCBIfam" id="NF037995">
    <property type="entry name" value="TRAP_S1"/>
    <property type="match status" value="1"/>
</dbReference>
<dbReference type="EMBL" id="PNRE01000090">
    <property type="protein sequence ID" value="PMR67447.1"/>
    <property type="molecule type" value="Genomic_DNA"/>
</dbReference>
<keyword evidence="3" id="KW-1185">Reference proteome</keyword>
<dbReference type="PANTHER" id="PTHR33376">
    <property type="match status" value="1"/>
</dbReference>
<dbReference type="OrthoDB" id="9177965at2"/>
<sequence>MTPSKIVTPFTLNSALKSTLNRALTGALAAVFIATPALAETTTLRIAHVWPGGSLIDRELFQAWAESVEAASEGRLEVEVYPSQTLAKSDKAYESTVSGIADIGASAQGYNAGRFPLTQVVELPGVSASSRQGSCILQSLYDQGHFAAEYSDTRPLFMFTTGPGYLHTREHLIETPQDLEGLRLRRPTPVVGDMFTRLGAQAVGMPAPEVFTAMQRGVVDGLSFNWEGMKTFRLNELAGYHTEVPLYDLSLFATMSRRSYDGLPEDLQRVIDDHSGLAWSLRAAEVYDELIRQGREDAEAAGHEFLVIEDALDHPDWGPVLQQTIDGYLEETGSKAGEIYEAALQLQERCEA</sequence>
<dbReference type="AlphaFoldDB" id="A0A2N7TGZ0"/>
<accession>A0A2N7TGZ0</accession>
<dbReference type="Pfam" id="PF03480">
    <property type="entry name" value="DctP"/>
    <property type="match status" value="1"/>
</dbReference>
<comment type="caution">
    <text evidence="2">The sequence shown here is derived from an EMBL/GenBank/DDBJ whole genome shotgun (WGS) entry which is preliminary data.</text>
</comment>
<evidence type="ECO:0000256" key="1">
    <source>
        <dbReference type="ARBA" id="ARBA00022729"/>
    </source>
</evidence>
<dbReference type="RefSeq" id="WP_102629463.1">
    <property type="nucleotide sequence ID" value="NZ_PDOH01000056.1"/>
</dbReference>
<dbReference type="InterPro" id="IPR038404">
    <property type="entry name" value="TRAP_DctP_sf"/>
</dbReference>
<dbReference type="Gene3D" id="3.40.190.170">
    <property type="entry name" value="Bacterial extracellular solute-binding protein, family 7"/>
    <property type="match status" value="1"/>
</dbReference>
<evidence type="ECO:0000313" key="2">
    <source>
        <dbReference type="EMBL" id="PMR67447.1"/>
    </source>
</evidence>
<dbReference type="InterPro" id="IPR018389">
    <property type="entry name" value="DctP_fam"/>
</dbReference>